<dbReference type="GeneID" id="18810843"/>
<feature type="compositionally biased region" description="Low complexity" evidence="1">
    <location>
        <begin position="165"/>
        <end position="176"/>
    </location>
</feature>
<feature type="region of interest" description="Disordered" evidence="1">
    <location>
        <begin position="53"/>
        <end position="72"/>
    </location>
</feature>
<accession>F8NJJ7</accession>
<feature type="compositionally biased region" description="Polar residues" evidence="1">
    <location>
        <begin position="123"/>
        <end position="135"/>
    </location>
</feature>
<dbReference type="EMBL" id="GL945429">
    <property type="protein sequence ID" value="EGO30047.1"/>
    <property type="molecule type" value="Genomic_DNA"/>
</dbReference>
<dbReference type="OrthoDB" id="3194625at2759"/>
<dbReference type="Proteomes" id="UP000008064">
    <property type="component" value="Unassembled WGS sequence"/>
</dbReference>
<feature type="compositionally biased region" description="Polar residues" evidence="1">
    <location>
        <begin position="22"/>
        <end position="39"/>
    </location>
</feature>
<feature type="region of interest" description="Disordered" evidence="1">
    <location>
        <begin position="106"/>
        <end position="203"/>
    </location>
</feature>
<sequence length="203" mass="21663">MSRPPPGRYSDYETPWDPSIPHMSSRSLAAGQNQNSSTPSILLRARGSESGSVFHEEVWPPPGDRSRLVDPLSDHGANYSDLSRIVDDVMGPSAATEGIHYSQYSLSSSMREPSGDSLHSGLHSRSWSADSQSQLLEAAGLIPSSTPPSPSRQPIKPSPLAESNAAAGGSMTAATSKNWLHRSPLKNEVDPRDGLADDTPHAL</sequence>
<feature type="compositionally biased region" description="Basic and acidic residues" evidence="1">
    <location>
        <begin position="54"/>
        <end position="68"/>
    </location>
</feature>
<dbReference type="RefSeq" id="XP_007314289.1">
    <property type="nucleotide sequence ID" value="XM_007314227.1"/>
</dbReference>
<gene>
    <name evidence="2" type="ORF">SERLADRAFT_379735</name>
</gene>
<proteinExistence type="predicted"/>
<protein>
    <submittedName>
        <fullName evidence="2">Uncharacterized protein</fullName>
    </submittedName>
</protein>
<feature type="compositionally biased region" description="Basic and acidic residues" evidence="1">
    <location>
        <begin position="185"/>
        <end position="203"/>
    </location>
</feature>
<reference evidence="2" key="1">
    <citation type="submission" date="2011-04" db="EMBL/GenBank/DDBJ databases">
        <title>Evolution of plant cell wall degrading machinery underlies the functional diversity of forest fungi.</title>
        <authorList>
            <consortium name="US DOE Joint Genome Institute (JGI-PGF)"/>
            <person name="Eastwood D.C."/>
            <person name="Floudas D."/>
            <person name="Binder M."/>
            <person name="Majcherczyk A."/>
            <person name="Schneider P."/>
            <person name="Aerts A."/>
            <person name="Asiegbu F.O."/>
            <person name="Baker S.E."/>
            <person name="Barry K."/>
            <person name="Bendiksby M."/>
            <person name="Blumentritt M."/>
            <person name="Coutinho P.M."/>
            <person name="Cullen D."/>
            <person name="Cullen D."/>
            <person name="Gathman A."/>
            <person name="Goodell B."/>
            <person name="Henrissat B."/>
            <person name="Ihrmark K."/>
            <person name="Kauserud H."/>
            <person name="Kohler A."/>
            <person name="LaButti K."/>
            <person name="Lapidus A."/>
            <person name="Lavin J.L."/>
            <person name="Lee Y.-H."/>
            <person name="Lindquist E."/>
            <person name="Lilly W."/>
            <person name="Lucas S."/>
            <person name="Morin E."/>
            <person name="Murat C."/>
            <person name="Oguiza J.A."/>
            <person name="Park J."/>
            <person name="Pisabarro A.G."/>
            <person name="Riley R."/>
            <person name="Rosling A."/>
            <person name="Salamov A."/>
            <person name="Schmidt O."/>
            <person name="Schmutz J."/>
            <person name="Skrede I."/>
            <person name="Stenlid J."/>
            <person name="Wiebenga A."/>
            <person name="Xie X."/>
            <person name="Kues U."/>
            <person name="Hibbett D.S."/>
            <person name="Hoffmeister D."/>
            <person name="Hogberg N."/>
            <person name="Martin F."/>
            <person name="Grigoriev I.V."/>
            <person name="Watkinson S.C."/>
        </authorList>
    </citation>
    <scope>NUCLEOTIDE SEQUENCE</scope>
    <source>
        <strain evidence="2">S7.9</strain>
    </source>
</reference>
<evidence type="ECO:0000256" key="1">
    <source>
        <dbReference type="SAM" id="MobiDB-lite"/>
    </source>
</evidence>
<dbReference type="AlphaFoldDB" id="F8NJJ7"/>
<organism>
    <name type="scientific">Serpula lacrymans var. lacrymans (strain S7.9)</name>
    <name type="common">Dry rot fungus</name>
    <dbReference type="NCBI Taxonomy" id="578457"/>
    <lineage>
        <taxon>Eukaryota</taxon>
        <taxon>Fungi</taxon>
        <taxon>Dikarya</taxon>
        <taxon>Basidiomycota</taxon>
        <taxon>Agaricomycotina</taxon>
        <taxon>Agaricomycetes</taxon>
        <taxon>Agaricomycetidae</taxon>
        <taxon>Boletales</taxon>
        <taxon>Coniophorineae</taxon>
        <taxon>Serpulaceae</taxon>
        <taxon>Serpula</taxon>
    </lineage>
</organism>
<evidence type="ECO:0000313" key="2">
    <source>
        <dbReference type="EMBL" id="EGO30047.1"/>
    </source>
</evidence>
<name>F8NJJ7_SERL9</name>
<feature type="region of interest" description="Disordered" evidence="1">
    <location>
        <begin position="1"/>
        <end position="39"/>
    </location>
</feature>
<dbReference type="HOGENOM" id="CLU_1349617_0_0_1"/>
<dbReference type="KEGG" id="sla:SERLADRAFT_379735"/>